<evidence type="ECO:0000313" key="3">
    <source>
        <dbReference type="Proteomes" id="UP001208570"/>
    </source>
</evidence>
<sequence>RLCRLRSDCVGFNANWTEGQLENGSCAIISSQSPNWINPELTRNGISYYEKLYLGANIASLCLGTTCISSNHLNEQTTCDKVMNGILSDGWASSIIDNKQWIQFEFDNTYQIQRIDLYPTCKNKTQCSEFQFSFSDGSSIKVN</sequence>
<dbReference type="SUPFAM" id="SSF49785">
    <property type="entry name" value="Galactose-binding domain-like"/>
    <property type="match status" value="1"/>
</dbReference>
<keyword evidence="3" id="KW-1185">Reference proteome</keyword>
<evidence type="ECO:0000259" key="1">
    <source>
        <dbReference type="Pfam" id="PF00754"/>
    </source>
</evidence>
<dbReference type="Gene3D" id="2.60.120.260">
    <property type="entry name" value="Galactose-binding domain-like"/>
    <property type="match status" value="1"/>
</dbReference>
<dbReference type="InterPro" id="IPR000421">
    <property type="entry name" value="FA58C"/>
</dbReference>
<reference evidence="2" key="1">
    <citation type="journal article" date="2023" name="Mol. Biol. Evol.">
        <title>Third-Generation Sequencing Reveals the Adaptive Role of the Epigenome in Three Deep-Sea Polychaetes.</title>
        <authorList>
            <person name="Perez M."/>
            <person name="Aroh O."/>
            <person name="Sun Y."/>
            <person name="Lan Y."/>
            <person name="Juniper S.K."/>
            <person name="Young C.R."/>
            <person name="Angers B."/>
            <person name="Qian P.Y."/>
        </authorList>
    </citation>
    <scope>NUCLEOTIDE SEQUENCE</scope>
    <source>
        <strain evidence="2">P08H-3</strain>
    </source>
</reference>
<protein>
    <recommendedName>
        <fullName evidence="1">F5/8 type C domain-containing protein</fullName>
    </recommendedName>
</protein>
<feature type="domain" description="F5/8 type C" evidence="1">
    <location>
        <begin position="69"/>
        <end position="136"/>
    </location>
</feature>
<dbReference type="InterPro" id="IPR008979">
    <property type="entry name" value="Galactose-bd-like_sf"/>
</dbReference>
<evidence type="ECO:0000313" key="2">
    <source>
        <dbReference type="EMBL" id="KAK2148486.1"/>
    </source>
</evidence>
<gene>
    <name evidence="2" type="ORF">LSH36_494g00000</name>
</gene>
<name>A0AAD9J8M1_9ANNE</name>
<dbReference type="Proteomes" id="UP001208570">
    <property type="component" value="Unassembled WGS sequence"/>
</dbReference>
<comment type="caution">
    <text evidence="2">The sequence shown here is derived from an EMBL/GenBank/DDBJ whole genome shotgun (WGS) entry which is preliminary data.</text>
</comment>
<dbReference type="AlphaFoldDB" id="A0AAD9J8M1"/>
<accession>A0AAD9J8M1</accession>
<feature type="non-terminal residue" evidence="2">
    <location>
        <position position="1"/>
    </location>
</feature>
<proteinExistence type="predicted"/>
<organism evidence="2 3">
    <name type="scientific">Paralvinella palmiformis</name>
    <dbReference type="NCBI Taxonomy" id="53620"/>
    <lineage>
        <taxon>Eukaryota</taxon>
        <taxon>Metazoa</taxon>
        <taxon>Spiralia</taxon>
        <taxon>Lophotrochozoa</taxon>
        <taxon>Annelida</taxon>
        <taxon>Polychaeta</taxon>
        <taxon>Sedentaria</taxon>
        <taxon>Canalipalpata</taxon>
        <taxon>Terebellida</taxon>
        <taxon>Terebelliformia</taxon>
        <taxon>Alvinellidae</taxon>
        <taxon>Paralvinella</taxon>
    </lineage>
</organism>
<dbReference type="Pfam" id="PF00754">
    <property type="entry name" value="F5_F8_type_C"/>
    <property type="match status" value="1"/>
</dbReference>
<dbReference type="EMBL" id="JAODUP010000494">
    <property type="protein sequence ID" value="KAK2148486.1"/>
    <property type="molecule type" value="Genomic_DNA"/>
</dbReference>